<accession>A0ABN1QCI1</accession>
<feature type="domain" description="Fe/B12 periplasmic-binding" evidence="3">
    <location>
        <begin position="52"/>
        <end position="340"/>
    </location>
</feature>
<dbReference type="EMBL" id="BAAAHP010000099">
    <property type="protein sequence ID" value="GAA0940762.1"/>
    <property type="molecule type" value="Genomic_DNA"/>
</dbReference>
<dbReference type="InterPro" id="IPR002491">
    <property type="entry name" value="ABC_transptr_periplasmic_BD"/>
</dbReference>
<evidence type="ECO:0000313" key="5">
    <source>
        <dbReference type="Proteomes" id="UP001499967"/>
    </source>
</evidence>
<comment type="similarity">
    <text evidence="1">Belongs to the bacterial solute-binding protein 8 family.</text>
</comment>
<feature type="signal peptide" evidence="2">
    <location>
        <begin position="1"/>
        <end position="28"/>
    </location>
</feature>
<dbReference type="InterPro" id="IPR050902">
    <property type="entry name" value="ABC_Transporter_SBP"/>
</dbReference>
<dbReference type="PROSITE" id="PS50983">
    <property type="entry name" value="FE_B12_PBP"/>
    <property type="match status" value="1"/>
</dbReference>
<dbReference type="PANTHER" id="PTHR30535">
    <property type="entry name" value="VITAMIN B12-BINDING PROTEIN"/>
    <property type="match status" value="1"/>
</dbReference>
<reference evidence="5" key="1">
    <citation type="journal article" date="2019" name="Int. J. Syst. Evol. Microbiol.">
        <title>The Global Catalogue of Microorganisms (GCM) 10K type strain sequencing project: providing services to taxonomists for standard genome sequencing and annotation.</title>
        <authorList>
            <consortium name="The Broad Institute Genomics Platform"/>
            <consortium name="The Broad Institute Genome Sequencing Center for Infectious Disease"/>
            <person name="Wu L."/>
            <person name="Ma J."/>
        </authorList>
    </citation>
    <scope>NUCLEOTIDE SEQUENCE [LARGE SCALE GENOMIC DNA]</scope>
    <source>
        <strain evidence="5">JCM 11117</strain>
    </source>
</reference>
<dbReference type="SUPFAM" id="SSF53807">
    <property type="entry name" value="Helical backbone' metal receptor"/>
    <property type="match status" value="1"/>
</dbReference>
<dbReference type="PANTHER" id="PTHR30535:SF7">
    <property type="entry name" value="IRON(III) DICITRATE-BINDING PROTEIN"/>
    <property type="match status" value="1"/>
</dbReference>
<organism evidence="4 5">
    <name type="scientific">Pseudonocardia zijingensis</name>
    <dbReference type="NCBI Taxonomy" id="153376"/>
    <lineage>
        <taxon>Bacteria</taxon>
        <taxon>Bacillati</taxon>
        <taxon>Actinomycetota</taxon>
        <taxon>Actinomycetes</taxon>
        <taxon>Pseudonocardiales</taxon>
        <taxon>Pseudonocardiaceae</taxon>
        <taxon>Pseudonocardia</taxon>
    </lineage>
</organism>
<evidence type="ECO:0000256" key="1">
    <source>
        <dbReference type="ARBA" id="ARBA00008814"/>
    </source>
</evidence>
<dbReference type="RefSeq" id="WP_343942585.1">
    <property type="nucleotide sequence ID" value="NZ_BAAAHP010000099.1"/>
</dbReference>
<protein>
    <submittedName>
        <fullName evidence="4">ABC transporter substrate-binding protein</fullName>
    </submittedName>
</protein>
<feature type="chain" id="PRO_5045673042" evidence="2">
    <location>
        <begin position="29"/>
        <end position="340"/>
    </location>
</feature>
<sequence length="340" mass="35555">MPRSPLLRIATAVAAASLLAACGGPPRAGVPAAGTTVRNCGIDVTVAGPPQRIYAAYQPAIEMAHALGVADRVVGTAFLDAQVLPEYAAAQAGTDYLPELPSREALLATNPDFVLSGFNDVFATTGSESIGTRASLRELGVQSWIFSPLCPSADGASDEAIDPASVTVENVYADVQDLGLLLGVEDRAERVVADMQARIAAVQQRVAGAPRPRVAVVSPEDDGTFRVAGGSDFVTRILDVAGADNAFADLRSRRNIPVGAEEIIARDPDVILTSTCCDGAYTLADAEPDAQRIRTHPAFAGLRAVREGRVHGFLFADRAAGVRVPHAAELVASLVHTDRR</sequence>
<dbReference type="Proteomes" id="UP001499967">
    <property type="component" value="Unassembled WGS sequence"/>
</dbReference>
<evidence type="ECO:0000313" key="4">
    <source>
        <dbReference type="EMBL" id="GAA0940762.1"/>
    </source>
</evidence>
<dbReference type="PROSITE" id="PS51257">
    <property type="entry name" value="PROKAR_LIPOPROTEIN"/>
    <property type="match status" value="1"/>
</dbReference>
<evidence type="ECO:0000259" key="3">
    <source>
        <dbReference type="PROSITE" id="PS50983"/>
    </source>
</evidence>
<dbReference type="Pfam" id="PF01497">
    <property type="entry name" value="Peripla_BP_2"/>
    <property type="match status" value="1"/>
</dbReference>
<dbReference type="Gene3D" id="3.40.50.1980">
    <property type="entry name" value="Nitrogenase molybdenum iron protein domain"/>
    <property type="match status" value="2"/>
</dbReference>
<gene>
    <name evidence="4" type="ORF">GCM10009559_35950</name>
</gene>
<keyword evidence="2" id="KW-0732">Signal</keyword>
<proteinExistence type="inferred from homology"/>
<name>A0ABN1QCI1_9PSEU</name>
<keyword evidence="5" id="KW-1185">Reference proteome</keyword>
<comment type="caution">
    <text evidence="4">The sequence shown here is derived from an EMBL/GenBank/DDBJ whole genome shotgun (WGS) entry which is preliminary data.</text>
</comment>
<evidence type="ECO:0000256" key="2">
    <source>
        <dbReference type="SAM" id="SignalP"/>
    </source>
</evidence>